<reference evidence="3 4" key="1">
    <citation type="submission" date="2024-04" db="EMBL/GenBank/DDBJ databases">
        <title>Novel genus in family Flammeovirgaceae.</title>
        <authorList>
            <person name="Nguyen T.H."/>
            <person name="Vuong T.Q."/>
            <person name="Le H."/>
            <person name="Kim S.-G."/>
        </authorList>
    </citation>
    <scope>NUCLEOTIDE SEQUENCE [LARGE SCALE GENOMIC DNA]</scope>
    <source>
        <strain evidence="3 4">JCM 23209</strain>
    </source>
</reference>
<dbReference type="AlphaFoldDB" id="A0AAW9SHQ9"/>
<dbReference type="SUPFAM" id="SSF82171">
    <property type="entry name" value="DPP6 N-terminal domain-like"/>
    <property type="match status" value="1"/>
</dbReference>
<accession>A0AAW9SHQ9</accession>
<protein>
    <submittedName>
        <fullName evidence="3">Tetratricopeptide repeat protein</fullName>
    </submittedName>
</protein>
<dbReference type="InterPro" id="IPR011990">
    <property type="entry name" value="TPR-like_helical_dom_sf"/>
</dbReference>
<feature type="chain" id="PRO_5043970558" evidence="2">
    <location>
        <begin position="22"/>
        <end position="582"/>
    </location>
</feature>
<dbReference type="Pfam" id="PF13181">
    <property type="entry name" value="TPR_8"/>
    <property type="match status" value="2"/>
</dbReference>
<feature type="repeat" description="TPR" evidence="1">
    <location>
        <begin position="58"/>
        <end position="91"/>
    </location>
</feature>
<dbReference type="InterPro" id="IPR011659">
    <property type="entry name" value="WD40"/>
</dbReference>
<dbReference type="Pfam" id="PF07676">
    <property type="entry name" value="PD40"/>
    <property type="match status" value="1"/>
</dbReference>
<gene>
    <name evidence="3" type="ORF">AAG747_23055</name>
</gene>
<keyword evidence="2" id="KW-0732">Signal</keyword>
<dbReference type="RefSeq" id="WP_346823600.1">
    <property type="nucleotide sequence ID" value="NZ_JBDKWZ010000017.1"/>
</dbReference>
<proteinExistence type="predicted"/>
<evidence type="ECO:0000313" key="4">
    <source>
        <dbReference type="Proteomes" id="UP001403385"/>
    </source>
</evidence>
<evidence type="ECO:0000256" key="1">
    <source>
        <dbReference type="PROSITE-ProRule" id="PRU00339"/>
    </source>
</evidence>
<dbReference type="SMART" id="SM00028">
    <property type="entry name" value="TPR"/>
    <property type="match status" value="3"/>
</dbReference>
<dbReference type="Gene3D" id="1.25.40.10">
    <property type="entry name" value="Tetratricopeptide repeat domain"/>
    <property type="match status" value="1"/>
</dbReference>
<comment type="caution">
    <text evidence="3">The sequence shown here is derived from an EMBL/GenBank/DDBJ whole genome shotgun (WGS) entry which is preliminary data.</text>
</comment>
<name>A0AAW9SHQ9_9BACT</name>
<dbReference type="SUPFAM" id="SSF48452">
    <property type="entry name" value="TPR-like"/>
    <property type="match status" value="1"/>
</dbReference>
<evidence type="ECO:0000256" key="2">
    <source>
        <dbReference type="SAM" id="SignalP"/>
    </source>
</evidence>
<evidence type="ECO:0000313" key="3">
    <source>
        <dbReference type="EMBL" id="MEN7550818.1"/>
    </source>
</evidence>
<feature type="repeat" description="TPR" evidence="1">
    <location>
        <begin position="24"/>
        <end position="57"/>
    </location>
</feature>
<dbReference type="InterPro" id="IPR019734">
    <property type="entry name" value="TPR_rpt"/>
</dbReference>
<dbReference type="Proteomes" id="UP001403385">
    <property type="component" value="Unassembled WGS sequence"/>
</dbReference>
<keyword evidence="1" id="KW-0802">TPR repeat</keyword>
<organism evidence="3 4">
    <name type="scientific">Rapidithrix thailandica</name>
    <dbReference type="NCBI Taxonomy" id="413964"/>
    <lineage>
        <taxon>Bacteria</taxon>
        <taxon>Pseudomonadati</taxon>
        <taxon>Bacteroidota</taxon>
        <taxon>Cytophagia</taxon>
        <taxon>Cytophagales</taxon>
        <taxon>Flammeovirgaceae</taxon>
        <taxon>Rapidithrix</taxon>
    </lineage>
</organism>
<feature type="signal peptide" evidence="2">
    <location>
        <begin position="1"/>
        <end position="21"/>
    </location>
</feature>
<sequence>MKKIVLLFSFALYMISLSAKAQHFKSYFKQADQYFSDEDYQKSLLVYQRVLELDSLNAQAYFKSGECYRVLFQYHQAFEHYKKATSLNPINHLNYYYTGLMSEQLGNIDRAVFYFEKFISYKAQLLKQDSIHFQSYLEQAKLKVSNAGWVKKLLANETTMHEFQRLPETINSEFNDYSVTLYQGDSIFFISSGRFSNNESQTINKYGDHFSEFHLVQAIDTSHWQISHQHDMLNALNSEYEEGAGFYDAIYNEFYLTSCRQDGGGCEIYKSSFINGKWTTPLALNRWINLPKTSSKHPSLNATADTLYFSSDRPGGYGGFDIWFSTKNEKGQWGEPTNLGNTVNTRFNEISPFVSTNGDLFIASNGHKGIGGYDIYQYNVLQKNIENLGPPFNSSYDDCFYIEGDQLGFVTSNRPGSLGKFDIYSFKIINQIQEEVAKKPQDDLLVFSDDYHHRLISYATAARIYGVKLPYIANDEVYYQRIDEQQKKNLLNKIETSISLYSSRELDDIRKEDELFYNNLPLFARKSIDRIAHNIMTKLKSPQKKLNLHPIDAQFYNSLDNTDKFRFDRILAFRVSLTLFSY</sequence>
<keyword evidence="4" id="KW-1185">Reference proteome</keyword>
<dbReference type="PROSITE" id="PS50005">
    <property type="entry name" value="TPR"/>
    <property type="match status" value="2"/>
</dbReference>
<dbReference type="EMBL" id="JBDKWZ010000017">
    <property type="protein sequence ID" value="MEN7550818.1"/>
    <property type="molecule type" value="Genomic_DNA"/>
</dbReference>